<dbReference type="RefSeq" id="WP_211283655.1">
    <property type="nucleotide sequence ID" value="NZ_PHNQ01000039.1"/>
</dbReference>
<organism evidence="1 2">
    <name type="scientific">Thomasclavelia cocleata</name>
    <dbReference type="NCBI Taxonomy" id="69824"/>
    <lineage>
        <taxon>Bacteria</taxon>
        <taxon>Bacillati</taxon>
        <taxon>Bacillota</taxon>
        <taxon>Erysipelotrichia</taxon>
        <taxon>Erysipelotrichales</taxon>
        <taxon>Coprobacillaceae</taxon>
        <taxon>Thomasclavelia</taxon>
    </lineage>
</organism>
<dbReference type="EMBL" id="FOIN01000001">
    <property type="protein sequence ID" value="SET06855.1"/>
    <property type="molecule type" value="Genomic_DNA"/>
</dbReference>
<accession>A0A1I0BJM9</accession>
<dbReference type="AlphaFoldDB" id="A0A1I0BJM9"/>
<protein>
    <submittedName>
        <fullName evidence="1">Uncharacterized protein</fullName>
    </submittedName>
</protein>
<evidence type="ECO:0000313" key="2">
    <source>
        <dbReference type="Proteomes" id="UP000198558"/>
    </source>
</evidence>
<proteinExistence type="predicted"/>
<reference evidence="2" key="1">
    <citation type="submission" date="2016-10" db="EMBL/GenBank/DDBJ databases">
        <authorList>
            <person name="Varghese N."/>
            <person name="Submissions S."/>
        </authorList>
    </citation>
    <scope>NUCLEOTIDE SEQUENCE [LARGE SCALE GENOMIC DNA]</scope>
    <source>
        <strain evidence="2">DSM 1551</strain>
    </source>
</reference>
<evidence type="ECO:0000313" key="1">
    <source>
        <dbReference type="EMBL" id="SET06855.1"/>
    </source>
</evidence>
<name>A0A1I0BJM9_9FIRM</name>
<gene>
    <name evidence="1" type="ORF">SAMN04489758_101141</name>
</gene>
<sequence length="324" mass="38429">MITDNPILIKAGRKNYSNFKVSINNVEAKKIKRYYTAKQKSDLDYKTSKNQIGVIINLSQELNSKVWNKLNNGGLINEIQQIYHDTCQLNVMSNIEIDAAKKEFDVAMSKEIECIRSRYKEETWDNKTVKPYFFGVIVKNKSFYNCKKIGKKIKYKKMDTSMDYLECAINNWKPIRKEYGKTYCHFYEIIDKSSYDNSKVNRKQIAKIMSEIRKFDSTTKYLFSKTNFDHSIKTAYYLIQREKVIRFIGQLKLNKSTIIYILKKFDTDEYRKYYKTLFKVLFGYPNLSFYEAIKKSKLPIEDLHESEDGKINILGYIFSKKCNF</sequence>
<dbReference type="Proteomes" id="UP000198558">
    <property type="component" value="Unassembled WGS sequence"/>
</dbReference>
<keyword evidence="2" id="KW-1185">Reference proteome</keyword>